<protein>
    <submittedName>
        <fullName evidence="7">Cyclic nucleotide-gated ion channel 2-like isoform X1</fullName>
    </submittedName>
</protein>
<keyword evidence="1" id="KW-1071">Ligand-gated ion channel</keyword>
<dbReference type="PANTHER" id="PTHR45651">
    <property type="entry name" value="CYCLIC NUCLEOTIDE-GATED ION CHANNEL 15-RELATED-RELATED"/>
    <property type="match status" value="1"/>
</dbReference>
<feature type="compositionally biased region" description="Low complexity" evidence="3">
    <location>
        <begin position="74"/>
        <end position="85"/>
    </location>
</feature>
<feature type="transmembrane region" description="Helical" evidence="4">
    <location>
        <begin position="153"/>
        <end position="176"/>
    </location>
</feature>
<dbReference type="InterPro" id="IPR000595">
    <property type="entry name" value="cNMP-bd_dom"/>
</dbReference>
<dbReference type="InterPro" id="IPR018490">
    <property type="entry name" value="cNMP-bd_dom_sf"/>
</dbReference>
<evidence type="ECO:0000256" key="4">
    <source>
        <dbReference type="SAM" id="Phobius"/>
    </source>
</evidence>
<dbReference type="Gene3D" id="1.10.287.630">
    <property type="entry name" value="Helix hairpin bin"/>
    <property type="match status" value="1"/>
</dbReference>
<dbReference type="SUPFAM" id="SSF81324">
    <property type="entry name" value="Voltage-gated potassium channels"/>
    <property type="match status" value="1"/>
</dbReference>
<keyword evidence="4" id="KW-0812">Transmembrane</keyword>
<dbReference type="Proteomes" id="UP001652623">
    <property type="component" value="Chromosome 8"/>
</dbReference>
<dbReference type="RefSeq" id="XP_060675391.1">
    <property type="nucleotide sequence ID" value="XM_060819408.1"/>
</dbReference>
<gene>
    <name evidence="7" type="primary">LOC107414103</name>
</gene>
<evidence type="ECO:0000313" key="7">
    <source>
        <dbReference type="RefSeq" id="XP_060675391.1"/>
    </source>
</evidence>
<evidence type="ECO:0000313" key="6">
    <source>
        <dbReference type="Proteomes" id="UP001652623"/>
    </source>
</evidence>
<feature type="domain" description="Cyclic nucleotide-binding" evidence="5">
    <location>
        <begin position="511"/>
        <end position="583"/>
    </location>
</feature>
<proteinExistence type="predicted"/>
<name>A0ABM4AF90_ZIZJJ</name>
<dbReference type="CDD" id="cd00038">
    <property type="entry name" value="CAP_ED"/>
    <property type="match status" value="1"/>
</dbReference>
<evidence type="ECO:0000259" key="5">
    <source>
        <dbReference type="PROSITE" id="PS50042"/>
    </source>
</evidence>
<evidence type="ECO:0000256" key="3">
    <source>
        <dbReference type="SAM" id="MobiDB-lite"/>
    </source>
</evidence>
<evidence type="ECO:0000256" key="1">
    <source>
        <dbReference type="ARBA" id="ARBA00023286"/>
    </source>
</evidence>
<dbReference type="PROSITE" id="PS50042">
    <property type="entry name" value="CNMP_BINDING_3"/>
    <property type="match status" value="1"/>
</dbReference>
<keyword evidence="1" id="KW-0406">Ion transport</keyword>
<feature type="transmembrane region" description="Helical" evidence="4">
    <location>
        <begin position="367"/>
        <end position="387"/>
    </location>
</feature>
<keyword evidence="2" id="KW-0407">Ion channel</keyword>
<feature type="transmembrane region" description="Helical" evidence="4">
    <location>
        <begin position="213"/>
        <end position="231"/>
    </location>
</feature>
<feature type="transmembrane region" description="Helical" evidence="4">
    <location>
        <begin position="120"/>
        <end position="141"/>
    </location>
</feature>
<feature type="transmembrane region" description="Helical" evidence="4">
    <location>
        <begin position="243"/>
        <end position="261"/>
    </location>
</feature>
<organism evidence="6 7">
    <name type="scientific">Ziziphus jujuba</name>
    <name type="common">Chinese jujube</name>
    <name type="synonym">Ziziphus sativa</name>
    <dbReference type="NCBI Taxonomy" id="326968"/>
    <lineage>
        <taxon>Eukaryota</taxon>
        <taxon>Viridiplantae</taxon>
        <taxon>Streptophyta</taxon>
        <taxon>Embryophyta</taxon>
        <taxon>Tracheophyta</taxon>
        <taxon>Spermatophyta</taxon>
        <taxon>Magnoliopsida</taxon>
        <taxon>eudicotyledons</taxon>
        <taxon>Gunneridae</taxon>
        <taxon>Pentapetalae</taxon>
        <taxon>rosids</taxon>
        <taxon>fabids</taxon>
        <taxon>Rosales</taxon>
        <taxon>Rhamnaceae</taxon>
        <taxon>Paliureae</taxon>
        <taxon>Ziziphus</taxon>
    </lineage>
</organism>
<reference evidence="7" key="1">
    <citation type="submission" date="2025-08" db="UniProtKB">
        <authorList>
            <consortium name="RefSeq"/>
        </authorList>
    </citation>
    <scope>IDENTIFICATION</scope>
    <source>
        <tissue evidence="7">Seedling</tissue>
    </source>
</reference>
<keyword evidence="4" id="KW-0472">Membrane</keyword>
<dbReference type="Gene3D" id="2.60.120.10">
    <property type="entry name" value="Jelly Rolls"/>
    <property type="match status" value="1"/>
</dbReference>
<sequence length="697" mass="80583">MFSISRWTELFQRKSFQNRNSSVSGSRNDNDIVVVVPKECYQCTQAGIPFFHSTLCPDPSHHPHWEASAGSSFRPAPTTTVPTRTHSQAQDHHHHHHDPLFPLGRVVDPRSKTVKRWNRVVLLARGMALAVDPLFFYVVWMSGDGSPCFYMDVALAMIVTVVRTCLDAMHLGYVWLQFRMAYVSNESMVVGCGKLVWDARAIASRYLRSLRGFWLDAFVIIPIPQIVIWIVVPKLLREEQIKWITRTFLLSFLFQFLPKIYHSIYLMKKLQKVTGYVFGSIWWRFNLNAIAYLIASHVAGACWYVLATERLVSCLQQQCAISRKCNLNLYCNNSQAFGNTDGVNYSSINSKCLDVDGPFNYGIYNPVLLVFSSNSLAVRILYPVFWGLLNLSSFGNELEPTCNWLELIFSCCITLAGLILFVTLIGNIQVFLHTVMANKKKMQLKYRDMEWWMKRRQLPNPLRDRVRNFQRHSWSAMEGQDEMELIQHLPDGLRRDIKRFLCIDLVKKVPLFHMLDDLILDNICDRVRPLIYSAGEKIIREGDPVQRMVFIVRGRVNRRQGLSKGFIANSVVEPGGFFGDELLSWCLRIPAANWLPVSLATYTCIDSAEGYAIDAHQLRYVVDHFRYKFASESLKKTARYYSCNWRTWGAVVIQLAWRRRRLRNGTNLPILQNGDPEDRLRQYAAFFLSIRPHDHLE</sequence>
<accession>A0ABM4AF90</accession>
<dbReference type="GeneID" id="107414103"/>
<feature type="transmembrane region" description="Helical" evidence="4">
    <location>
        <begin position="407"/>
        <end position="432"/>
    </location>
</feature>
<dbReference type="InterPro" id="IPR014710">
    <property type="entry name" value="RmlC-like_jellyroll"/>
</dbReference>
<keyword evidence="4" id="KW-1133">Transmembrane helix</keyword>
<dbReference type="SUPFAM" id="SSF51206">
    <property type="entry name" value="cAMP-binding domain-like"/>
    <property type="match status" value="1"/>
</dbReference>
<keyword evidence="6" id="KW-1185">Reference proteome</keyword>
<evidence type="ECO:0000256" key="2">
    <source>
        <dbReference type="ARBA" id="ARBA00023303"/>
    </source>
</evidence>
<dbReference type="PANTHER" id="PTHR45651:SF50">
    <property type="entry name" value="CYCLIC NUCLEOTIDE-GATED ION CHANNEL 2"/>
    <property type="match status" value="1"/>
</dbReference>
<feature type="transmembrane region" description="Helical" evidence="4">
    <location>
        <begin position="281"/>
        <end position="306"/>
    </location>
</feature>
<keyword evidence="1" id="KW-0813">Transport</keyword>
<feature type="region of interest" description="Disordered" evidence="3">
    <location>
        <begin position="66"/>
        <end position="104"/>
    </location>
</feature>